<dbReference type="EMBL" id="CAJHIA010000015">
    <property type="protein sequence ID" value="CAD6445460.1"/>
    <property type="molecule type" value="Genomic_DNA"/>
</dbReference>
<feature type="compositionally biased region" description="Low complexity" evidence="6">
    <location>
        <begin position="240"/>
        <end position="281"/>
    </location>
</feature>
<dbReference type="CDD" id="cd07976">
    <property type="entry name" value="TFIIA_alpha_beta_like"/>
    <property type="match status" value="2"/>
</dbReference>
<dbReference type="PANTHER" id="PTHR12694">
    <property type="entry name" value="TRANSCRIPTION INITIATION FACTOR IIA SUBUNIT 1"/>
    <property type="match status" value="1"/>
</dbReference>
<feature type="compositionally biased region" description="Acidic residues" evidence="6">
    <location>
        <begin position="371"/>
        <end position="405"/>
    </location>
</feature>
<comment type="similarity">
    <text evidence="2">Belongs to the TFIIA subunit 1 family.</text>
</comment>
<evidence type="ECO:0000256" key="5">
    <source>
        <dbReference type="ARBA" id="ARBA00074154"/>
    </source>
</evidence>
<dbReference type="SUPFAM" id="SSF50784">
    <property type="entry name" value="Transcription factor IIA (TFIIA), beta-barrel domain"/>
    <property type="match status" value="1"/>
</dbReference>
<gene>
    <name evidence="7" type="ORF">SCLTRI_LOCUS5251</name>
</gene>
<keyword evidence="3" id="KW-0804">Transcription</keyword>
<sequence>MSNTQVGNVYQQIIADVVDSSRVDFEEGGVDEAVLEELRKGWQTKLSQLQVALFPWDPKPDQPMQNPPMVPSNYQHTGIPPGQPIYQTPMPNGPRIKTEPGMENSGFMPVPMSQPPPQNPLMTMPNATPAQQRAAQNLHASYGQRAAASIQSIQGGGGAPQQQPMSQLTPQQQSLHAQQQQQHLQMQSMQQQQQRPVSSLPPQSQPQQPQGQPQSQQSQAAAAAYRQSIAAQQAQQLQQQQQRLQNAQNTQNAQNAQNPQNNQNGQNGQAAQAPQNPQNPQGGVGSAQTDGAGDDSDETIGVAKQFDSQGNEIAMGRVEIDNLIRSKIESMGKAMEGGGLMLPLKEANKISSAKRQRKILPGSLSQTDGPGSDDDDDKLKDELDEDAINSDLDDPDDALNDDEDEDEGMGHIMLCMYDKVQRVKNKWKCVMKDGVLTVNGKEYVFHKATGEYEW</sequence>
<keyword evidence="4" id="KW-0539">Nucleus</keyword>
<dbReference type="FunFam" id="1.10.287.100:FF:000001">
    <property type="entry name" value="Transcription initiation factor IIA subunit"/>
    <property type="match status" value="1"/>
</dbReference>
<proteinExistence type="inferred from homology"/>
<evidence type="ECO:0000256" key="6">
    <source>
        <dbReference type="SAM" id="MobiDB-lite"/>
    </source>
</evidence>
<dbReference type="SUPFAM" id="SSF47396">
    <property type="entry name" value="Transcription factor IIA (TFIIA), alpha-helical domain"/>
    <property type="match status" value="1"/>
</dbReference>
<comment type="caution">
    <text evidence="7">The sequence shown here is derived from an EMBL/GenBank/DDBJ whole genome shotgun (WGS) entry which is preliminary data.</text>
</comment>
<dbReference type="Gene3D" id="2.30.18.10">
    <property type="entry name" value="Transcription factor IIA (TFIIA), beta-barrel domain"/>
    <property type="match status" value="1"/>
</dbReference>
<accession>A0A8H2VWK3</accession>
<evidence type="ECO:0000256" key="4">
    <source>
        <dbReference type="ARBA" id="ARBA00023242"/>
    </source>
</evidence>
<dbReference type="GO" id="GO:0006367">
    <property type="term" value="P:transcription initiation at RNA polymerase II promoter"/>
    <property type="evidence" value="ECO:0007669"/>
    <property type="project" value="InterPro"/>
</dbReference>
<organism evidence="7 8">
    <name type="scientific">Sclerotinia trifoliorum</name>
    <dbReference type="NCBI Taxonomy" id="28548"/>
    <lineage>
        <taxon>Eukaryota</taxon>
        <taxon>Fungi</taxon>
        <taxon>Dikarya</taxon>
        <taxon>Ascomycota</taxon>
        <taxon>Pezizomycotina</taxon>
        <taxon>Leotiomycetes</taxon>
        <taxon>Helotiales</taxon>
        <taxon>Sclerotiniaceae</taxon>
        <taxon>Sclerotinia</taxon>
    </lineage>
</organism>
<dbReference type="SMART" id="SM01371">
    <property type="entry name" value="TFIIA"/>
    <property type="match status" value="1"/>
</dbReference>
<feature type="region of interest" description="Disordered" evidence="6">
    <location>
        <begin position="353"/>
        <end position="405"/>
    </location>
</feature>
<evidence type="ECO:0000313" key="7">
    <source>
        <dbReference type="EMBL" id="CAD6445460.1"/>
    </source>
</evidence>
<name>A0A8H2VWK3_9HELO</name>
<evidence type="ECO:0000313" key="8">
    <source>
        <dbReference type="Proteomes" id="UP000624404"/>
    </source>
</evidence>
<protein>
    <recommendedName>
        <fullName evidence="5">Transcription initiation factor IIA large subunit</fullName>
    </recommendedName>
</protein>
<evidence type="ECO:0000256" key="3">
    <source>
        <dbReference type="ARBA" id="ARBA00023163"/>
    </source>
</evidence>
<dbReference type="Pfam" id="PF03153">
    <property type="entry name" value="TFIIA"/>
    <property type="match status" value="1"/>
</dbReference>
<feature type="compositionally biased region" description="Low complexity" evidence="6">
    <location>
        <begin position="160"/>
        <end position="224"/>
    </location>
</feature>
<dbReference type="PANTHER" id="PTHR12694:SF8">
    <property type="entry name" value="TRANSCRIPTION INITIATION FACTOR IIA SUBUNIT 1"/>
    <property type="match status" value="1"/>
</dbReference>
<reference evidence="7" key="1">
    <citation type="submission" date="2020-10" db="EMBL/GenBank/DDBJ databases">
        <authorList>
            <person name="Kusch S."/>
        </authorList>
    </citation>
    <scope>NUCLEOTIDE SEQUENCE</scope>
    <source>
        <strain evidence="7">SwB9</strain>
    </source>
</reference>
<dbReference type="InterPro" id="IPR004855">
    <property type="entry name" value="TFIIA_asu/bsu"/>
</dbReference>
<dbReference type="GO" id="GO:0005672">
    <property type="term" value="C:transcription factor TFIIA complex"/>
    <property type="evidence" value="ECO:0007669"/>
    <property type="project" value="InterPro"/>
</dbReference>
<dbReference type="Gene3D" id="1.10.287.100">
    <property type="match status" value="1"/>
</dbReference>
<keyword evidence="8" id="KW-1185">Reference proteome</keyword>
<evidence type="ECO:0000256" key="2">
    <source>
        <dbReference type="ARBA" id="ARBA00010059"/>
    </source>
</evidence>
<evidence type="ECO:0000256" key="1">
    <source>
        <dbReference type="ARBA" id="ARBA00004123"/>
    </source>
</evidence>
<dbReference type="OrthoDB" id="6275927at2759"/>
<dbReference type="InterPro" id="IPR009088">
    <property type="entry name" value="TFIIA_b-brl"/>
</dbReference>
<feature type="compositionally biased region" description="Polar residues" evidence="6">
    <location>
        <begin position="125"/>
        <end position="139"/>
    </location>
</feature>
<feature type="region of interest" description="Disordered" evidence="6">
    <location>
        <begin position="112"/>
        <end position="224"/>
    </location>
</feature>
<feature type="region of interest" description="Disordered" evidence="6">
    <location>
        <begin position="240"/>
        <end position="299"/>
    </location>
</feature>
<comment type="subcellular location">
    <subcellularLocation>
        <location evidence="1">Nucleus</location>
    </subcellularLocation>
</comment>
<dbReference type="Proteomes" id="UP000624404">
    <property type="component" value="Unassembled WGS sequence"/>
</dbReference>
<dbReference type="AlphaFoldDB" id="A0A8H2VWK3"/>
<dbReference type="FunFam" id="2.30.18.10:FF:000006">
    <property type="entry name" value="Transcription factor TFIIA complex subunit Toa1"/>
    <property type="match status" value="1"/>
</dbReference>